<evidence type="ECO:0000313" key="3">
    <source>
        <dbReference type="EMBL" id="TXC85190.1"/>
    </source>
</evidence>
<dbReference type="AlphaFoldDB" id="A0A5C6VJQ4"/>
<evidence type="ECO:0000256" key="2">
    <source>
        <dbReference type="SAM" id="Phobius"/>
    </source>
</evidence>
<dbReference type="EMBL" id="VORB01000001">
    <property type="protein sequence ID" value="TXC85190.1"/>
    <property type="molecule type" value="Genomic_DNA"/>
</dbReference>
<comment type="caution">
    <text evidence="3">The sequence shown here is derived from an EMBL/GenBank/DDBJ whole genome shotgun (WGS) entry which is preliminary data.</text>
</comment>
<evidence type="ECO:0000313" key="4">
    <source>
        <dbReference type="Proteomes" id="UP000321168"/>
    </source>
</evidence>
<dbReference type="RefSeq" id="WP_147012384.1">
    <property type="nucleotide sequence ID" value="NZ_VORB01000001.1"/>
</dbReference>
<gene>
    <name evidence="3" type="ORF">FRX97_00790</name>
</gene>
<dbReference type="Proteomes" id="UP000321168">
    <property type="component" value="Unassembled WGS sequence"/>
</dbReference>
<proteinExistence type="predicted"/>
<feature type="transmembrane region" description="Helical" evidence="2">
    <location>
        <begin position="134"/>
        <end position="153"/>
    </location>
</feature>
<keyword evidence="2" id="KW-1133">Transmembrane helix</keyword>
<keyword evidence="4" id="KW-1185">Reference proteome</keyword>
<protein>
    <submittedName>
        <fullName evidence="3">Uncharacterized protein</fullName>
    </submittedName>
</protein>
<keyword evidence="2" id="KW-0472">Membrane</keyword>
<feature type="region of interest" description="Disordered" evidence="1">
    <location>
        <begin position="74"/>
        <end position="125"/>
    </location>
</feature>
<sequence>MMISRENIEAYILDFQEGRLNAEQRMQVEHFLRENRDLNYHLQEPLPDVKPLKTIQYPDRMELYGQRMQRLEKEGKAPTPVFVPGDQEEKRRSAQRAKPLNQAKQAPTPEELTATEKPKKHWVKKTKKRRIKPAKVLIAILVVMFLATLVAFFPEIQSFANGIQSKNPNVPASYKSRTTQPVDYKLVELKQIMEMERRNAFFINLTQEVDQEPGLRLDDNYATMVLKDSKKEVEAIKAKTAEKKNTNVSKPTPKPVKKQSTATPRRATRPVVKEKITTLPPKPIIVVEDPLPNSVSDSISLPEVQILGDKKTIQQIIVEPTSNKRFRNTVLEVLDGIGGKKVIYERRPDGSYRFVMELPFVTIDRTITD</sequence>
<feature type="region of interest" description="Disordered" evidence="1">
    <location>
        <begin position="238"/>
        <end position="268"/>
    </location>
</feature>
<accession>A0A5C6VJQ4</accession>
<name>A0A5C6VJQ4_9FLAO</name>
<reference evidence="3 4" key="1">
    <citation type="submission" date="2019-08" db="EMBL/GenBank/DDBJ databases">
        <title>Genome of Luteibaculum oceani JCM 18817.</title>
        <authorList>
            <person name="Bowman J.P."/>
        </authorList>
    </citation>
    <scope>NUCLEOTIDE SEQUENCE [LARGE SCALE GENOMIC DNA]</scope>
    <source>
        <strain evidence="3 4">JCM 18817</strain>
    </source>
</reference>
<keyword evidence="2" id="KW-0812">Transmembrane</keyword>
<organism evidence="3 4">
    <name type="scientific">Luteibaculum oceani</name>
    <dbReference type="NCBI Taxonomy" id="1294296"/>
    <lineage>
        <taxon>Bacteria</taxon>
        <taxon>Pseudomonadati</taxon>
        <taxon>Bacteroidota</taxon>
        <taxon>Flavobacteriia</taxon>
        <taxon>Flavobacteriales</taxon>
        <taxon>Luteibaculaceae</taxon>
        <taxon>Luteibaculum</taxon>
    </lineage>
</organism>
<evidence type="ECO:0000256" key="1">
    <source>
        <dbReference type="SAM" id="MobiDB-lite"/>
    </source>
</evidence>